<feature type="signal peptide" evidence="1">
    <location>
        <begin position="1"/>
        <end position="19"/>
    </location>
</feature>
<sequence length="271" mass="29529">MKWILASLILAVLTSIATATLTPDSPIQNLTTAANPDTRCASQRNPNGTGQCSACVALQDTNRRNICAFDRNTLDCVARPSGALPVNLVGNENAVQCTTLQQIAIETPRFTANELQRARTEWGRMQNHVFNGEANDPTSGRHLFTTWRQRNSGPGRCDDATNLCAFNNNAKTVWNDCPARYTRQDVQDICTASILFNIRHNRMANSRNSVVRSRFGRTMCIEHLVTAANTPSCFPIGIGFTNAPVDSSRACTPGQQSTTGPTRPIAMAQGC</sequence>
<organism evidence="2 3">
    <name type="scientific">Somion occarium</name>
    <dbReference type="NCBI Taxonomy" id="3059160"/>
    <lineage>
        <taxon>Eukaryota</taxon>
        <taxon>Fungi</taxon>
        <taxon>Dikarya</taxon>
        <taxon>Basidiomycota</taxon>
        <taxon>Agaricomycotina</taxon>
        <taxon>Agaricomycetes</taxon>
        <taxon>Polyporales</taxon>
        <taxon>Cerrenaceae</taxon>
        <taxon>Somion</taxon>
    </lineage>
</organism>
<dbReference type="EMBL" id="OZ037951">
    <property type="protein sequence ID" value="CAL1714831.1"/>
    <property type="molecule type" value="Genomic_DNA"/>
</dbReference>
<dbReference type="Proteomes" id="UP001497453">
    <property type="component" value="Chromosome 8"/>
</dbReference>
<evidence type="ECO:0000313" key="2">
    <source>
        <dbReference type="EMBL" id="CAL1714831.1"/>
    </source>
</evidence>
<keyword evidence="3" id="KW-1185">Reference proteome</keyword>
<reference evidence="3" key="1">
    <citation type="submission" date="2024-04" db="EMBL/GenBank/DDBJ databases">
        <authorList>
            <person name="Shaw F."/>
            <person name="Minotto A."/>
        </authorList>
    </citation>
    <scope>NUCLEOTIDE SEQUENCE [LARGE SCALE GENOMIC DNA]</scope>
</reference>
<keyword evidence="1" id="KW-0732">Signal</keyword>
<protein>
    <submittedName>
        <fullName evidence="2">Uncharacterized protein</fullName>
    </submittedName>
</protein>
<gene>
    <name evidence="2" type="ORF">GFSPODELE1_LOCUS9943</name>
</gene>
<feature type="chain" id="PRO_5045666778" evidence="1">
    <location>
        <begin position="20"/>
        <end position="271"/>
    </location>
</feature>
<name>A0ABP1E434_9APHY</name>
<evidence type="ECO:0000313" key="3">
    <source>
        <dbReference type="Proteomes" id="UP001497453"/>
    </source>
</evidence>
<evidence type="ECO:0000256" key="1">
    <source>
        <dbReference type="SAM" id="SignalP"/>
    </source>
</evidence>
<accession>A0ABP1E434</accession>
<proteinExistence type="predicted"/>